<feature type="compositionally biased region" description="Pro residues" evidence="15">
    <location>
        <begin position="889"/>
        <end position="911"/>
    </location>
</feature>
<dbReference type="PANTHER" id="PTHR45854:SF2">
    <property type="entry name" value="ARF-GAP WITH SH3 DOMAIN, ANK REPEAT AND PH DOMAIN-CONTAINING PROTEIN 1"/>
    <property type="match status" value="1"/>
</dbReference>
<keyword evidence="10 12" id="KW-0040">ANK repeat</keyword>
<name>A0A1A7YVY7_9TELE</name>
<dbReference type="Gene3D" id="1.20.1270.60">
    <property type="entry name" value="Arfaptin homology (AH) domain/BAR domain"/>
    <property type="match status" value="1"/>
</dbReference>
<dbReference type="InterPro" id="IPR038016">
    <property type="entry name" value="ASAP1_SH3"/>
</dbReference>
<keyword evidence="7" id="KW-0677">Repeat</keyword>
<evidence type="ECO:0000256" key="1">
    <source>
        <dbReference type="ARBA" id="ARBA00004370"/>
    </source>
</evidence>
<keyword evidence="3 13" id="KW-0728">SH3 domain</keyword>
<keyword evidence="4" id="KW-0343">GTPase activation</keyword>
<gene>
    <name evidence="19" type="primary">ASAP1B</name>
</gene>
<dbReference type="InterPro" id="IPR043593">
    <property type="entry name" value="ASAP"/>
</dbReference>
<feature type="repeat" description="ANK" evidence="12">
    <location>
        <begin position="572"/>
        <end position="607"/>
    </location>
</feature>
<evidence type="ECO:0000256" key="10">
    <source>
        <dbReference type="ARBA" id="ARBA00023043"/>
    </source>
</evidence>
<dbReference type="SUPFAM" id="SSF50044">
    <property type="entry name" value="SH3-domain"/>
    <property type="match status" value="1"/>
</dbReference>
<evidence type="ECO:0000256" key="5">
    <source>
        <dbReference type="ARBA" id="ARBA00022490"/>
    </source>
</evidence>
<feature type="compositionally biased region" description="Basic and acidic residues" evidence="15">
    <location>
        <begin position="393"/>
        <end position="402"/>
    </location>
</feature>
<dbReference type="CDD" id="cd11965">
    <property type="entry name" value="SH3_ASAP1"/>
    <property type="match status" value="1"/>
</dbReference>
<dbReference type="SMART" id="SM00248">
    <property type="entry name" value="ANK"/>
    <property type="match status" value="2"/>
</dbReference>
<dbReference type="SMART" id="SM00326">
    <property type="entry name" value="SH3"/>
    <property type="match status" value="1"/>
</dbReference>
<feature type="region of interest" description="Disordered" evidence="15">
    <location>
        <begin position="752"/>
        <end position="771"/>
    </location>
</feature>
<evidence type="ECO:0000256" key="11">
    <source>
        <dbReference type="ARBA" id="ARBA00023136"/>
    </source>
</evidence>
<evidence type="ECO:0000256" key="4">
    <source>
        <dbReference type="ARBA" id="ARBA00022468"/>
    </source>
</evidence>
<evidence type="ECO:0000256" key="12">
    <source>
        <dbReference type="PROSITE-ProRule" id="PRU00023"/>
    </source>
</evidence>
<sequence length="1091" mass="122016">MTVDFEECIKDSPRFRAGIDDVETDVVEIEAKLDKLVKLCSGMIEAGRTYVSANRLFVNGIKDLSHQCKKEEMISECLEKCGESLQEIVNYQTILFDQAQRSIKQQLHTFIKEDVRKFKDTKKQFDRVREDMELAQVKNAQAPRNKVHEAEEATQALILSRKAFRHLALDYVLQINVLQAKKKFEILDAMLSFMRAQYTLFQQGFHILDEIDPYMKKLAEQLDQLVIDSAMEKRELEHKHALIQQRTLMQDFSYDDPKLEFNVDAPNGVVMEGYLFKRASNAFKTWNRRWFSIQNSQLVYQKKLKDSLTVVVEDLRLCSVKLCEDNERRFCFEVVSPTKSCMLQAESEKLRQAWIQAVQASIASAYKDIGDNYYIERLDRTASPSTSSIDSASEPRERGERADKVFRGGGESLLQRVQSLPGNELCSDCGQAAPCWASINLGVLLCIECSGIHREMGVHISRIQSMELDKLGTSELLLAKNVGNSSFNEIMEANLSSPSPKPNPSSDMTVRKEFINAKYVDHKYAKKTCTSAAAKMIELFEAVQSRDLLALIQVYAEGVELMEPLPETGPEAGETALHYAVRTSDQTSLHLVDFLVQNSGNLDKQTEWGNTALHYCCMYEKPECLKLLLRGKPATDITNQNGETALDVARRLRNSQCEEALVQAAEGKFNPHIHVEYEWSLRLEEMDESDDDLDDKPSPIKKDRSPRPQSFCHSSSLSPHDKLSLPGFISQRDKQQRLSYSAFTNQMYSASTDLSSSPVADGPPLPPRNQGKAPHLAFLGSHSHYATLAGTRPYIRSDSTPPPVTKMSPVSNKFEGIPQQQSTTSSNTKSTLGPRVLPKLPQKVALRKIDTIHHPSVDKPSLPPEVFQKSPPPTETIHKAPLGDRPQPGDLPPKPQVSELPPKPGELPPKPQLSDLPPKPQLGDLPPKPQLKDLPPKPHLADIPPKPGTVESTSRPPPGESAQRPQTQPPPPPTPTPPAQPQPQDSPSPNQQANIAAPSQQPAEDTNGTPPGTAETPVPLPRKINTGKNKTRRVKTIYDCQADNDDELTFVEGEVIIVTGEEDQEWWIGHIEGDPDRKGVFPMSFVHILSD</sequence>
<dbReference type="SUPFAM" id="SSF48403">
    <property type="entry name" value="Ankyrin repeat"/>
    <property type="match status" value="1"/>
</dbReference>
<dbReference type="AlphaFoldDB" id="A0A1A7YVY7"/>
<reference evidence="19" key="2">
    <citation type="submission" date="2016-06" db="EMBL/GenBank/DDBJ databases">
        <title>The genome of a short-lived fish provides insights into sex chromosome evolution and the genetic control of aging.</title>
        <authorList>
            <person name="Reichwald K."/>
            <person name="Felder M."/>
            <person name="Petzold A."/>
            <person name="Koch P."/>
            <person name="Groth M."/>
            <person name="Platzer M."/>
        </authorList>
    </citation>
    <scope>NUCLEOTIDE SEQUENCE</scope>
    <source>
        <tissue evidence="19">Brain</tissue>
    </source>
</reference>
<dbReference type="InterPro" id="IPR001452">
    <property type="entry name" value="SH3_domain"/>
</dbReference>
<dbReference type="GO" id="GO:0008270">
    <property type="term" value="F:zinc ion binding"/>
    <property type="evidence" value="ECO:0007669"/>
    <property type="project" value="UniProtKB-KW"/>
</dbReference>
<reference evidence="19" key="1">
    <citation type="submission" date="2016-05" db="EMBL/GenBank/DDBJ databases">
        <authorList>
            <person name="Lavstsen T."/>
            <person name="Jespersen J.S."/>
        </authorList>
    </citation>
    <scope>NUCLEOTIDE SEQUENCE</scope>
    <source>
        <tissue evidence="19">Brain</tissue>
    </source>
</reference>
<dbReference type="PRINTS" id="PR00405">
    <property type="entry name" value="REVINTRACTNG"/>
</dbReference>
<dbReference type="EMBL" id="HADX01011878">
    <property type="protein sequence ID" value="SBP34110.1"/>
    <property type="molecule type" value="Transcribed_RNA"/>
</dbReference>
<evidence type="ECO:0000256" key="9">
    <source>
        <dbReference type="ARBA" id="ARBA00022833"/>
    </source>
</evidence>
<dbReference type="FunFam" id="1.25.40.950:FF:000001">
    <property type="entry name" value="Arf-GAP with SH3 domain, ANK repeat and PH domain-containing protein 1"/>
    <property type="match status" value="1"/>
</dbReference>
<organism evidence="19">
    <name type="scientific">Iconisemion striatum</name>
    <dbReference type="NCBI Taxonomy" id="60296"/>
    <lineage>
        <taxon>Eukaryota</taxon>
        <taxon>Metazoa</taxon>
        <taxon>Chordata</taxon>
        <taxon>Craniata</taxon>
        <taxon>Vertebrata</taxon>
        <taxon>Euteleostomi</taxon>
        <taxon>Actinopterygii</taxon>
        <taxon>Neopterygii</taxon>
        <taxon>Teleostei</taxon>
        <taxon>Neoteleostei</taxon>
        <taxon>Acanthomorphata</taxon>
        <taxon>Ovalentaria</taxon>
        <taxon>Atherinomorphae</taxon>
        <taxon>Cyprinodontiformes</taxon>
        <taxon>Nothobranchiidae</taxon>
        <taxon>Iconisemion</taxon>
    </lineage>
</organism>
<dbReference type="PROSITE" id="PS50088">
    <property type="entry name" value="ANK_REPEAT"/>
    <property type="match status" value="1"/>
</dbReference>
<dbReference type="FunFam" id="2.30.30.40:FF:000012">
    <property type="entry name" value="Arf-GAP with SH3 domain, ANK repeat and PH domain-containing protein 2"/>
    <property type="match status" value="1"/>
</dbReference>
<dbReference type="InterPro" id="IPR002110">
    <property type="entry name" value="Ankyrin_rpt"/>
</dbReference>
<dbReference type="PROSITE" id="PS50115">
    <property type="entry name" value="ARFGAP"/>
    <property type="match status" value="1"/>
</dbReference>
<feature type="region of interest" description="Disordered" evidence="15">
    <location>
        <begin position="793"/>
        <end position="841"/>
    </location>
</feature>
<keyword evidence="5" id="KW-0963">Cytoplasm</keyword>
<evidence type="ECO:0000259" key="18">
    <source>
        <dbReference type="PROSITE" id="PS50115"/>
    </source>
</evidence>
<dbReference type="CDD" id="cd13250">
    <property type="entry name" value="PH_ACAP"/>
    <property type="match status" value="1"/>
</dbReference>
<dbReference type="GO" id="GO:0005096">
    <property type="term" value="F:GTPase activator activity"/>
    <property type="evidence" value="ECO:0007669"/>
    <property type="project" value="UniProtKB-KW"/>
</dbReference>
<evidence type="ECO:0000256" key="13">
    <source>
        <dbReference type="PROSITE-ProRule" id="PRU00192"/>
    </source>
</evidence>
<dbReference type="PANTHER" id="PTHR45854">
    <property type="entry name" value="ASAP FAMILY MEMBER"/>
    <property type="match status" value="1"/>
</dbReference>
<dbReference type="SMART" id="SM00233">
    <property type="entry name" value="PH"/>
    <property type="match status" value="1"/>
</dbReference>
<evidence type="ECO:0000259" key="16">
    <source>
        <dbReference type="PROSITE" id="PS50002"/>
    </source>
</evidence>
<keyword evidence="6" id="KW-0479">Metal-binding</keyword>
<feature type="compositionally biased region" description="Low complexity" evidence="15">
    <location>
        <begin position="383"/>
        <end position="392"/>
    </location>
</feature>
<accession>A0A1A7YVY7</accession>
<feature type="compositionally biased region" description="Polar residues" evidence="15">
    <location>
        <begin position="997"/>
        <end position="1010"/>
    </location>
</feature>
<dbReference type="InterPro" id="IPR001164">
    <property type="entry name" value="ArfGAP_dom"/>
</dbReference>
<dbReference type="SMART" id="SM00105">
    <property type="entry name" value="ArfGap"/>
    <property type="match status" value="1"/>
</dbReference>
<dbReference type="SUPFAM" id="SSF57863">
    <property type="entry name" value="ArfGap/RecO-like zinc finger"/>
    <property type="match status" value="1"/>
</dbReference>
<dbReference type="Pfam" id="PF16746">
    <property type="entry name" value="BAR_3"/>
    <property type="match status" value="1"/>
</dbReference>
<dbReference type="PROSITE" id="PS50297">
    <property type="entry name" value="ANK_REP_REGION"/>
    <property type="match status" value="1"/>
</dbReference>
<dbReference type="InterPro" id="IPR004148">
    <property type="entry name" value="BAR_dom"/>
</dbReference>
<feature type="domain" description="SH3" evidence="16">
    <location>
        <begin position="1029"/>
        <end position="1091"/>
    </location>
</feature>
<dbReference type="Gene3D" id="1.25.40.950">
    <property type="match status" value="1"/>
</dbReference>
<dbReference type="Pfam" id="PF00169">
    <property type="entry name" value="PH"/>
    <property type="match status" value="1"/>
</dbReference>
<dbReference type="Pfam" id="PF14604">
    <property type="entry name" value="SH3_9"/>
    <property type="match status" value="1"/>
</dbReference>
<protein>
    <submittedName>
        <fullName evidence="19">ArfGAP with SH3 domain, ankyrin repeat and PH domain 1b</fullName>
    </submittedName>
</protein>
<dbReference type="InterPro" id="IPR036028">
    <property type="entry name" value="SH3-like_dom_sf"/>
</dbReference>
<evidence type="ECO:0000256" key="14">
    <source>
        <dbReference type="PROSITE-ProRule" id="PRU00288"/>
    </source>
</evidence>
<dbReference type="Pfam" id="PF12796">
    <property type="entry name" value="Ank_2"/>
    <property type="match status" value="1"/>
</dbReference>
<evidence type="ECO:0000256" key="8">
    <source>
        <dbReference type="ARBA" id="ARBA00022771"/>
    </source>
</evidence>
<feature type="region of interest" description="Disordered" evidence="15">
    <location>
        <begin position="688"/>
        <end position="726"/>
    </location>
</feature>
<dbReference type="InterPro" id="IPR038508">
    <property type="entry name" value="ArfGAP_dom_sf"/>
</dbReference>
<dbReference type="FunFam" id="2.30.29.30:FF:000026">
    <property type="entry name" value="Arf-GAP with coiled-coil, ANK repeat and PH domain-containing protein 2"/>
    <property type="match status" value="1"/>
</dbReference>
<comment type="subcellular location">
    <subcellularLocation>
        <location evidence="2">Cytoplasm</location>
    </subcellularLocation>
    <subcellularLocation>
        <location evidence="1">Membrane</location>
    </subcellularLocation>
</comment>
<evidence type="ECO:0000256" key="6">
    <source>
        <dbReference type="ARBA" id="ARBA00022723"/>
    </source>
</evidence>
<dbReference type="GO" id="GO:0016020">
    <property type="term" value="C:membrane"/>
    <property type="evidence" value="ECO:0007669"/>
    <property type="project" value="UniProtKB-SubCell"/>
</dbReference>
<dbReference type="Gene3D" id="1.25.40.20">
    <property type="entry name" value="Ankyrin repeat-containing domain"/>
    <property type="match status" value="1"/>
</dbReference>
<feature type="compositionally biased region" description="Polar residues" evidence="15">
    <location>
        <begin position="707"/>
        <end position="718"/>
    </location>
</feature>
<dbReference type="SUPFAM" id="SSF50729">
    <property type="entry name" value="PH domain-like"/>
    <property type="match status" value="1"/>
</dbReference>
<dbReference type="FunFam" id="1.25.40.20:FF:000006">
    <property type="entry name" value="Arf-GAP with SH3 domain, ANK repeat and PH domain-containing protein 2"/>
    <property type="match status" value="1"/>
</dbReference>
<evidence type="ECO:0000259" key="17">
    <source>
        <dbReference type="PROSITE" id="PS50003"/>
    </source>
</evidence>
<evidence type="ECO:0000256" key="3">
    <source>
        <dbReference type="ARBA" id="ARBA00022443"/>
    </source>
</evidence>
<evidence type="ECO:0000256" key="2">
    <source>
        <dbReference type="ARBA" id="ARBA00004496"/>
    </source>
</evidence>
<dbReference type="Gene3D" id="2.30.29.30">
    <property type="entry name" value="Pleckstrin-homology domain (PH domain)/Phosphotyrosine-binding domain (PTB)"/>
    <property type="match status" value="1"/>
</dbReference>
<evidence type="ECO:0000256" key="15">
    <source>
        <dbReference type="SAM" id="MobiDB-lite"/>
    </source>
</evidence>
<feature type="compositionally biased region" description="Basic and acidic residues" evidence="15">
    <location>
        <begin position="695"/>
        <end position="706"/>
    </location>
</feature>
<dbReference type="GO" id="GO:0005737">
    <property type="term" value="C:cytoplasm"/>
    <property type="evidence" value="ECO:0007669"/>
    <property type="project" value="UniProtKB-SubCell"/>
</dbReference>
<dbReference type="SUPFAM" id="SSF103657">
    <property type="entry name" value="BAR/IMD domain-like"/>
    <property type="match status" value="1"/>
</dbReference>
<keyword evidence="9" id="KW-0862">Zinc</keyword>
<feature type="region of interest" description="Disordered" evidence="15">
    <location>
        <begin position="853"/>
        <end position="1031"/>
    </location>
</feature>
<feature type="domain" description="PH" evidence="17">
    <location>
        <begin position="268"/>
        <end position="363"/>
    </location>
</feature>
<dbReference type="PROSITE" id="PS50003">
    <property type="entry name" value="PH_DOMAIN"/>
    <property type="match status" value="1"/>
</dbReference>
<dbReference type="InterPro" id="IPR037278">
    <property type="entry name" value="ARFGAP/RecO"/>
</dbReference>
<dbReference type="PROSITE" id="PS50002">
    <property type="entry name" value="SH3"/>
    <property type="match status" value="1"/>
</dbReference>
<dbReference type="FunFam" id="1.20.1270.60:FF:000025">
    <property type="entry name" value="arf-GAP with coiled-coil, ANK repeat and PH domain-containing protein 2"/>
    <property type="match status" value="1"/>
</dbReference>
<evidence type="ECO:0000256" key="7">
    <source>
        <dbReference type="ARBA" id="ARBA00022737"/>
    </source>
</evidence>
<dbReference type="Gene3D" id="1.10.220.150">
    <property type="entry name" value="Arf GTPase activating protein"/>
    <property type="match status" value="1"/>
</dbReference>
<dbReference type="InterPro" id="IPR001849">
    <property type="entry name" value="PH_domain"/>
</dbReference>
<keyword evidence="8 14" id="KW-0863">Zinc-finger</keyword>
<dbReference type="FunFam" id="1.10.220.150:FF:000009">
    <property type="entry name" value="stromal membrane-associated protein 1 isoform X1"/>
    <property type="match status" value="1"/>
</dbReference>
<feature type="region of interest" description="Disordered" evidence="15">
    <location>
        <begin position="383"/>
        <end position="402"/>
    </location>
</feature>
<feature type="compositionally biased region" description="Low complexity" evidence="15">
    <location>
        <begin position="819"/>
        <end position="831"/>
    </location>
</feature>
<dbReference type="InterPro" id="IPR036770">
    <property type="entry name" value="Ankyrin_rpt-contain_sf"/>
</dbReference>
<feature type="domain" description="Arf-GAP" evidence="18">
    <location>
        <begin position="411"/>
        <end position="532"/>
    </location>
</feature>
<dbReference type="InterPro" id="IPR027267">
    <property type="entry name" value="AH/BAR_dom_sf"/>
</dbReference>
<dbReference type="Pfam" id="PF01412">
    <property type="entry name" value="ArfGap"/>
    <property type="match status" value="1"/>
</dbReference>
<proteinExistence type="predicted"/>
<keyword evidence="11" id="KW-0472">Membrane</keyword>
<evidence type="ECO:0000313" key="19">
    <source>
        <dbReference type="EMBL" id="SBP34110.1"/>
    </source>
</evidence>
<dbReference type="Gene3D" id="2.30.30.40">
    <property type="entry name" value="SH3 Domains"/>
    <property type="match status" value="1"/>
</dbReference>
<feature type="compositionally biased region" description="Basic and acidic residues" evidence="15">
    <location>
        <begin position="930"/>
        <end position="940"/>
    </location>
</feature>
<dbReference type="InterPro" id="IPR011993">
    <property type="entry name" value="PH-like_dom_sf"/>
</dbReference>
<feature type="compositionally biased region" description="Pro residues" evidence="15">
    <location>
        <begin position="967"/>
        <end position="986"/>
    </location>
</feature>